<reference evidence="3 4" key="1">
    <citation type="submission" date="2016-09" db="EMBL/GenBank/DDBJ databases">
        <title>Rhizobium oryziradicis sp. nov., isolated from the root of rice.</title>
        <authorList>
            <person name="Zhao J."/>
            <person name="Zhang X."/>
        </authorList>
    </citation>
    <scope>NUCLEOTIDE SEQUENCE [LARGE SCALE GENOMIC DNA]</scope>
    <source>
        <strain evidence="3 4">N19</strain>
    </source>
</reference>
<dbReference type="InterPro" id="IPR028098">
    <property type="entry name" value="Glyco_trans_4-like_N"/>
</dbReference>
<gene>
    <name evidence="3" type="ORF">BJF95_19990</name>
</gene>
<keyword evidence="3" id="KW-0808">Transferase</keyword>
<dbReference type="Proteomes" id="UP000186894">
    <property type="component" value="Unassembled WGS sequence"/>
</dbReference>
<organism evidence="3 4">
    <name type="scientific">Rhizobium oryziradicis</name>
    <dbReference type="NCBI Taxonomy" id="1867956"/>
    <lineage>
        <taxon>Bacteria</taxon>
        <taxon>Pseudomonadati</taxon>
        <taxon>Pseudomonadota</taxon>
        <taxon>Alphaproteobacteria</taxon>
        <taxon>Hyphomicrobiales</taxon>
        <taxon>Rhizobiaceae</taxon>
        <taxon>Rhizobium/Agrobacterium group</taxon>
        <taxon>Rhizobium</taxon>
    </lineage>
</organism>
<sequence length="387" mass="42664">MDEPRPLRIIHCFRSPVGGIFRHVRDLVEQHDRAGHEVGIVCDSSTGGAHEAALFAELEPKLKLGLVRLPIRRAIGPQDFAAVKQCYLHIKSLKPDVLHGHGAKGGAIARIIGTVLRSKGLPVARFYSPHGGSLHYRANTLMGKAIFTLERLLERQTEAIAFVCGFEQWSYQTKVGEPRCPYRLIYNGISDQEFQPIATADDAVDFAFIGMLRELKGPDVFINAFQCAERQLGRPLRAAMIGDGPDRDTYEKMIVRHGLGQRIKLLPAMRVRDAFAMSDIIVVPSRAESMPYIVLEAVAAGKSVIASRVGGIPEALGKTSPALVEPDNPEALGAIMVNALIEPEWKLKTMPEPEQFYAAFSASTMAREMLALYYQHIENTTPSEIGE</sequence>
<dbReference type="InterPro" id="IPR001296">
    <property type="entry name" value="Glyco_trans_1"/>
</dbReference>
<dbReference type="OrthoDB" id="9806708at2"/>
<proteinExistence type="predicted"/>
<dbReference type="STRING" id="1867956.BJF95_19990"/>
<dbReference type="RefSeq" id="WP_075640531.1">
    <property type="nucleotide sequence ID" value="NZ_MKIM01000028.1"/>
</dbReference>
<comment type="caution">
    <text evidence="3">The sequence shown here is derived from an EMBL/GenBank/DDBJ whole genome shotgun (WGS) entry which is preliminary data.</text>
</comment>
<accession>A0A1Q8ZMR8</accession>
<dbReference type="PANTHER" id="PTHR12526">
    <property type="entry name" value="GLYCOSYLTRANSFERASE"/>
    <property type="match status" value="1"/>
</dbReference>
<evidence type="ECO:0000259" key="1">
    <source>
        <dbReference type="Pfam" id="PF00534"/>
    </source>
</evidence>
<feature type="domain" description="Glycosyl transferase family 1" evidence="1">
    <location>
        <begin position="192"/>
        <end position="340"/>
    </location>
</feature>
<keyword evidence="4" id="KW-1185">Reference proteome</keyword>
<evidence type="ECO:0000259" key="2">
    <source>
        <dbReference type="Pfam" id="PF13439"/>
    </source>
</evidence>
<dbReference type="CDD" id="cd03801">
    <property type="entry name" value="GT4_PimA-like"/>
    <property type="match status" value="1"/>
</dbReference>
<dbReference type="EMBL" id="MKIM01000028">
    <property type="protein sequence ID" value="OLP43200.1"/>
    <property type="molecule type" value="Genomic_DNA"/>
</dbReference>
<dbReference type="Pfam" id="PF13439">
    <property type="entry name" value="Glyco_transf_4"/>
    <property type="match status" value="1"/>
</dbReference>
<feature type="domain" description="Glycosyltransferase subfamily 4-like N-terminal" evidence="2">
    <location>
        <begin position="17"/>
        <end position="191"/>
    </location>
</feature>
<dbReference type="SUPFAM" id="SSF53756">
    <property type="entry name" value="UDP-Glycosyltransferase/glycogen phosphorylase"/>
    <property type="match status" value="1"/>
</dbReference>
<dbReference type="Pfam" id="PF00534">
    <property type="entry name" value="Glycos_transf_1"/>
    <property type="match status" value="1"/>
</dbReference>
<evidence type="ECO:0000313" key="4">
    <source>
        <dbReference type="Proteomes" id="UP000186894"/>
    </source>
</evidence>
<protein>
    <submittedName>
        <fullName evidence="3">Glycosyl transferase</fullName>
    </submittedName>
</protein>
<dbReference type="AlphaFoldDB" id="A0A1Q8ZMR8"/>
<dbReference type="GO" id="GO:0016757">
    <property type="term" value="F:glycosyltransferase activity"/>
    <property type="evidence" value="ECO:0007669"/>
    <property type="project" value="UniProtKB-ARBA"/>
</dbReference>
<dbReference type="PANTHER" id="PTHR12526:SF630">
    <property type="entry name" value="GLYCOSYLTRANSFERASE"/>
    <property type="match status" value="1"/>
</dbReference>
<name>A0A1Q8ZMR8_9HYPH</name>
<evidence type="ECO:0000313" key="3">
    <source>
        <dbReference type="EMBL" id="OLP43200.1"/>
    </source>
</evidence>
<dbReference type="Gene3D" id="3.40.50.2000">
    <property type="entry name" value="Glycogen Phosphorylase B"/>
    <property type="match status" value="2"/>
</dbReference>